<accession>A0ABU4G3E8</accession>
<keyword evidence="2" id="KW-1185">Reference proteome</keyword>
<gene>
    <name evidence="1" type="ORF">QT716_15875</name>
</gene>
<evidence type="ECO:0000313" key="2">
    <source>
        <dbReference type="Proteomes" id="UP001280629"/>
    </source>
</evidence>
<name>A0ABU4G3E8_9BACL</name>
<comment type="caution">
    <text evidence="1">The sequence shown here is derived from an EMBL/GenBank/DDBJ whole genome shotgun (WGS) entry which is preliminary data.</text>
</comment>
<dbReference type="SUPFAM" id="SSF51905">
    <property type="entry name" value="FAD/NAD(P)-binding domain"/>
    <property type="match status" value="1"/>
</dbReference>
<dbReference type="EMBL" id="JAUBDH010000016">
    <property type="protein sequence ID" value="MDW0111501.1"/>
    <property type="molecule type" value="Genomic_DNA"/>
</dbReference>
<reference evidence="1 2" key="1">
    <citation type="submission" date="2023-06" db="EMBL/GenBank/DDBJ databases">
        <title>Sporosarcina sp. nov., isolated from Korean traditional fermented seafood 'Jeotgal'.</title>
        <authorList>
            <person name="Yang A.-I."/>
            <person name="Shin N.-R."/>
        </authorList>
    </citation>
    <scope>NUCLEOTIDE SEQUENCE [LARGE SCALE GENOMIC DNA]</scope>
    <source>
        <strain evidence="1 2">KCTC3840</strain>
    </source>
</reference>
<dbReference type="Pfam" id="PF13450">
    <property type="entry name" value="NAD_binding_8"/>
    <property type="match status" value="1"/>
</dbReference>
<dbReference type="PANTHER" id="PTHR46313:SF3">
    <property type="entry name" value="PROLYCOPENE ISOMERASE, CHLOROPLASTIC"/>
    <property type="match status" value="1"/>
</dbReference>
<protein>
    <submittedName>
        <fullName evidence="1">NAD(P)/FAD-dependent oxidoreductase</fullName>
    </submittedName>
</protein>
<dbReference type="InterPro" id="IPR036188">
    <property type="entry name" value="FAD/NAD-bd_sf"/>
</dbReference>
<evidence type="ECO:0000313" key="1">
    <source>
        <dbReference type="EMBL" id="MDW0111501.1"/>
    </source>
</evidence>
<proteinExistence type="predicted"/>
<dbReference type="InterPro" id="IPR045892">
    <property type="entry name" value="CrtISO-like"/>
</dbReference>
<dbReference type="RefSeq" id="WP_317937168.1">
    <property type="nucleotide sequence ID" value="NZ_JAUBDH010000016.1"/>
</dbReference>
<dbReference type="PANTHER" id="PTHR46313">
    <property type="match status" value="1"/>
</dbReference>
<organism evidence="1 2">
    <name type="scientific">Sporosarcina aquimarina</name>
    <dbReference type="NCBI Taxonomy" id="114975"/>
    <lineage>
        <taxon>Bacteria</taxon>
        <taxon>Bacillati</taxon>
        <taxon>Bacillota</taxon>
        <taxon>Bacilli</taxon>
        <taxon>Bacillales</taxon>
        <taxon>Caryophanaceae</taxon>
        <taxon>Sporosarcina</taxon>
    </lineage>
</organism>
<dbReference type="Gene3D" id="3.50.50.60">
    <property type="entry name" value="FAD/NAD(P)-binding domain"/>
    <property type="match status" value="2"/>
</dbReference>
<dbReference type="Proteomes" id="UP001280629">
    <property type="component" value="Unassembled WGS sequence"/>
</dbReference>
<sequence length="491" mass="54901">MKKTVGIIGAGIGGLMAGAFLAKEGWQVTVYEKAVTVGGSAGTYARKNRRFPTGATIAFGLEDRGLLDTLFQQLDIRISSDVLDHPMDVILEDRTISLYREPSLWKAELVRAFPERSDDVLDFWHELEQLSEAVFGVTATGVSLPIRRMVDLGKLPRHAVSHPGSMVRLARNSLRTVEDLLRVHHLETYEPFRQFLDAQLLDAAQIDCTKAALLPSSLALTIYRRGSFYVDKGIGQLSEALAERIKELGGDVRTASPVEILILEEKKWRIVTKRRSELFDTVINNSGVSFGEGTSHAEAEDFSWGAFRIDALLKETFRHSVLDGRPLPFAAQIVPDKKQTVLYTDGHGPVYVTFQPAYNRKNERIEDELMMTCSIHTQSEQWKSLSQETYLQKKKRVKEAMFEEIQRVFPVQKYISSSEAGTPVTYEKYLGKTEVGGFPLTVRNAILKPKSVHSSLSNFYIVGEQSFPGPGTLSSALSGYHAARAIMKDRK</sequence>